<evidence type="ECO:0000313" key="1">
    <source>
        <dbReference type="EMBL" id="NOJ43616.1"/>
    </source>
</evidence>
<gene>
    <name evidence="1" type="ORF">HCN58_29325</name>
</gene>
<accession>A0A7Y4GXB7</accession>
<reference evidence="1 2" key="1">
    <citation type="submission" date="2020-03" db="EMBL/GenBank/DDBJ databases">
        <title>Bradyrhizobium diversity isolated from nodules of Indigofera sp.</title>
        <authorList>
            <person name="Klepa M."/>
            <person name="Helene L."/>
            <person name="Hungria M."/>
        </authorList>
    </citation>
    <scope>NUCLEOTIDE SEQUENCE [LARGE SCALE GENOMIC DNA]</scope>
    <source>
        <strain evidence="1 2">WSM 1791</strain>
    </source>
</reference>
<dbReference type="EMBL" id="JAAVLX010000011">
    <property type="protein sequence ID" value="NOJ43616.1"/>
    <property type="molecule type" value="Genomic_DNA"/>
</dbReference>
<organism evidence="1 2">
    <name type="scientific">Bradyrhizobium australiense</name>
    <dbReference type="NCBI Taxonomy" id="2721161"/>
    <lineage>
        <taxon>Bacteria</taxon>
        <taxon>Pseudomonadati</taxon>
        <taxon>Pseudomonadota</taxon>
        <taxon>Alphaproteobacteria</taxon>
        <taxon>Hyphomicrobiales</taxon>
        <taxon>Nitrobacteraceae</taxon>
        <taxon>Bradyrhizobium</taxon>
    </lineage>
</organism>
<name>A0A7Y4GXB7_9BRAD</name>
<comment type="caution">
    <text evidence="1">The sequence shown here is derived from an EMBL/GenBank/DDBJ whole genome shotgun (WGS) entry which is preliminary data.</text>
</comment>
<dbReference type="RefSeq" id="WP_171582829.1">
    <property type="nucleotide sequence ID" value="NZ_JAAVLX010000011.1"/>
</dbReference>
<keyword evidence="2" id="KW-1185">Reference proteome</keyword>
<evidence type="ECO:0000313" key="2">
    <source>
        <dbReference type="Proteomes" id="UP000544122"/>
    </source>
</evidence>
<protein>
    <submittedName>
        <fullName evidence="1">Uncharacterized protein</fullName>
    </submittedName>
</protein>
<proteinExistence type="predicted"/>
<dbReference type="AlphaFoldDB" id="A0A7Y4GXB7"/>
<dbReference type="Proteomes" id="UP000544122">
    <property type="component" value="Unassembled WGS sequence"/>
</dbReference>
<sequence>MAARQVLHHWRLPMEYVYFIERGLVSVSARIDENHFVEATPRLGETCFPRSSNGGFWSGKVENAYLSMGID</sequence>